<dbReference type="PATRIC" id="fig|540747.5.peg.2375"/>
<evidence type="ECO:0000313" key="4">
    <source>
        <dbReference type="Proteomes" id="UP000325785"/>
    </source>
</evidence>
<dbReference type="KEGG" id="rid:RIdsm_02023"/>
<dbReference type="OrthoDB" id="9941482at2"/>
<proteinExistence type="predicted"/>
<protein>
    <submittedName>
        <fullName evidence="1">Uncharacterized protein</fullName>
    </submittedName>
</protein>
<dbReference type="AlphaFoldDB" id="A0A0T5PCU6"/>
<organism evidence="1 3">
    <name type="scientific">Roseovarius indicus</name>
    <dbReference type="NCBI Taxonomy" id="540747"/>
    <lineage>
        <taxon>Bacteria</taxon>
        <taxon>Pseudomonadati</taxon>
        <taxon>Pseudomonadota</taxon>
        <taxon>Alphaproteobacteria</taxon>
        <taxon>Rhodobacterales</taxon>
        <taxon>Roseobacteraceae</taxon>
        <taxon>Roseovarius</taxon>
    </lineage>
</organism>
<accession>A0A0T5PCU6</accession>
<evidence type="ECO:0000313" key="1">
    <source>
        <dbReference type="EMBL" id="KRS18858.1"/>
    </source>
</evidence>
<dbReference type="RefSeq" id="WP_057813535.1">
    <property type="nucleotide sequence ID" value="NZ_CP031598.1"/>
</dbReference>
<gene>
    <name evidence="2" type="ORF">RIdsm_02023</name>
    <name evidence="1" type="ORF">XM52_04005</name>
</gene>
<dbReference type="EMBL" id="CP031598">
    <property type="protein sequence ID" value="QEW26226.1"/>
    <property type="molecule type" value="Genomic_DNA"/>
</dbReference>
<keyword evidence="3" id="KW-1185">Reference proteome</keyword>
<dbReference type="Proteomes" id="UP000051401">
    <property type="component" value="Unassembled WGS sequence"/>
</dbReference>
<reference evidence="2 4" key="2">
    <citation type="submission" date="2018-08" db="EMBL/GenBank/DDBJ databases">
        <title>Genetic Globetrotter - A new plasmid hitch-hiking vast phylogenetic and geographic distances.</title>
        <authorList>
            <person name="Vollmers J."/>
            <person name="Petersen J."/>
        </authorList>
    </citation>
    <scope>NUCLEOTIDE SEQUENCE [LARGE SCALE GENOMIC DNA]</scope>
    <source>
        <strain evidence="2 4">DSM 26383</strain>
    </source>
</reference>
<dbReference type="EMBL" id="LAXI01000002">
    <property type="protein sequence ID" value="KRS18858.1"/>
    <property type="molecule type" value="Genomic_DNA"/>
</dbReference>
<name>A0A0T5PCU6_9RHOB</name>
<evidence type="ECO:0000313" key="3">
    <source>
        <dbReference type="Proteomes" id="UP000051401"/>
    </source>
</evidence>
<reference evidence="1 3" key="1">
    <citation type="submission" date="2015-04" db="EMBL/GenBank/DDBJ databases">
        <title>The draft genome sequence of Roseovarius indicus B108T.</title>
        <authorList>
            <person name="Li G."/>
            <person name="Lai Q."/>
            <person name="Shao Z."/>
            <person name="Yan P."/>
        </authorList>
    </citation>
    <scope>NUCLEOTIDE SEQUENCE [LARGE SCALE GENOMIC DNA]</scope>
    <source>
        <strain evidence="1 3">B108</strain>
    </source>
</reference>
<dbReference type="STRING" id="540747.SAMN04488031_103436"/>
<evidence type="ECO:0000313" key="2">
    <source>
        <dbReference type="EMBL" id="QEW26226.1"/>
    </source>
</evidence>
<sequence length="134" mass="15459">MRFKDFPPSVQAELKSYGKKEMQYLAIDARREADNDRLAELTTDPGEALKSAFDVRRKKLSLEVDDPLDFIEGAIELTRTTLGHEMDEDIVYRSMWDMLTAASDVLREYRNRDREVQECLRAAWLGVRDAEDGA</sequence>
<dbReference type="Proteomes" id="UP000325785">
    <property type="component" value="Chromosome"/>
</dbReference>